<dbReference type="CDD" id="cd08071">
    <property type="entry name" value="MPN_DUF2466"/>
    <property type="match status" value="1"/>
</dbReference>
<reference evidence="8 9" key="1">
    <citation type="submission" date="2019-03" db="EMBL/GenBank/DDBJ databases">
        <title>Single cell metagenomics reveals metabolic interactions within the superorganism composed of flagellate Streblomastix strix and complex community of Bacteroidetes bacteria on its surface.</title>
        <authorList>
            <person name="Treitli S.C."/>
            <person name="Kolisko M."/>
            <person name="Husnik F."/>
            <person name="Keeling P."/>
            <person name="Hampl V."/>
        </authorList>
    </citation>
    <scope>NUCLEOTIDE SEQUENCE [LARGE SCALE GENOMIC DNA]</scope>
    <source>
        <strain evidence="8">St1</strain>
    </source>
</reference>
<comment type="caution">
    <text evidence="8">The sequence shown here is derived from an EMBL/GenBank/DDBJ whole genome shotgun (WGS) entry which is preliminary data.</text>
</comment>
<keyword evidence="4" id="KW-0862">Zinc</keyword>
<sequence>MTETIKLSVKDWSPDDQPREKLLLKGVQALSNTELLAIIIGSGSRDENVIELSQRILQSAGNQINQLGKWSIEQLMQFKGIGEAKAISVMSALELGKRRKAEEVWHREQIRCSRDIYFCFYPILCDLPHEEFWILLLNRANKIIDKVKISQGGVSTTVVDARMVYKEALQRLTTSVILCHNHPSGRAQPSTDDDRITMRISTGLRCLDMSLQDHLILCDGSYYSYSDEGRLLNEN</sequence>
<dbReference type="InterPro" id="IPR020891">
    <property type="entry name" value="UPF0758_CS"/>
</dbReference>
<dbReference type="Gene3D" id="3.40.140.10">
    <property type="entry name" value="Cytidine Deaminase, domain 2"/>
    <property type="match status" value="1"/>
</dbReference>
<dbReference type="InterPro" id="IPR046778">
    <property type="entry name" value="UPF0758_N"/>
</dbReference>
<dbReference type="AlphaFoldDB" id="A0A5M8P1G8"/>
<keyword evidence="1" id="KW-0645">Protease</keyword>
<evidence type="ECO:0000256" key="2">
    <source>
        <dbReference type="ARBA" id="ARBA00022723"/>
    </source>
</evidence>
<dbReference type="PANTHER" id="PTHR30471:SF3">
    <property type="entry name" value="UPF0758 PROTEIN YEES-RELATED"/>
    <property type="match status" value="1"/>
</dbReference>
<evidence type="ECO:0000256" key="4">
    <source>
        <dbReference type="ARBA" id="ARBA00022833"/>
    </source>
</evidence>
<dbReference type="PANTHER" id="PTHR30471">
    <property type="entry name" value="DNA REPAIR PROTEIN RADC"/>
    <property type="match status" value="1"/>
</dbReference>
<dbReference type="Pfam" id="PF20582">
    <property type="entry name" value="UPF0758_N"/>
    <property type="match status" value="1"/>
</dbReference>
<keyword evidence="3" id="KW-0378">Hydrolase</keyword>
<feature type="domain" description="MPN" evidence="7">
    <location>
        <begin position="109"/>
        <end position="231"/>
    </location>
</feature>
<dbReference type="Proteomes" id="UP000324575">
    <property type="component" value="Unassembled WGS sequence"/>
</dbReference>
<protein>
    <recommendedName>
        <fullName evidence="7">MPN domain-containing protein</fullName>
    </recommendedName>
</protein>
<dbReference type="PROSITE" id="PS50249">
    <property type="entry name" value="MPN"/>
    <property type="match status" value="1"/>
</dbReference>
<keyword evidence="5" id="KW-0482">Metalloprotease</keyword>
<proteinExistence type="inferred from homology"/>
<evidence type="ECO:0000256" key="1">
    <source>
        <dbReference type="ARBA" id="ARBA00022670"/>
    </source>
</evidence>
<evidence type="ECO:0000313" key="9">
    <source>
        <dbReference type="Proteomes" id="UP000324575"/>
    </source>
</evidence>
<organism evidence="8 9">
    <name type="scientific">Candidatus Ordinivivax streblomastigis</name>
    <dbReference type="NCBI Taxonomy" id="2540710"/>
    <lineage>
        <taxon>Bacteria</taxon>
        <taxon>Pseudomonadati</taxon>
        <taxon>Bacteroidota</taxon>
        <taxon>Bacteroidia</taxon>
        <taxon>Bacteroidales</taxon>
        <taxon>Candidatus Ordinivivax</taxon>
    </lineage>
</organism>
<dbReference type="PROSITE" id="PS01302">
    <property type="entry name" value="UPF0758"/>
    <property type="match status" value="1"/>
</dbReference>
<dbReference type="NCBIfam" id="NF000642">
    <property type="entry name" value="PRK00024.1"/>
    <property type="match status" value="1"/>
</dbReference>
<evidence type="ECO:0000259" key="7">
    <source>
        <dbReference type="PROSITE" id="PS50249"/>
    </source>
</evidence>
<dbReference type="EMBL" id="SNRX01000010">
    <property type="protein sequence ID" value="KAA6302170.1"/>
    <property type="molecule type" value="Genomic_DNA"/>
</dbReference>
<name>A0A5M8P1G8_9BACT</name>
<gene>
    <name evidence="8" type="ORF">EZS26_001771</name>
</gene>
<dbReference type="GO" id="GO:0046872">
    <property type="term" value="F:metal ion binding"/>
    <property type="evidence" value="ECO:0007669"/>
    <property type="project" value="UniProtKB-KW"/>
</dbReference>
<accession>A0A5M8P1G8</accession>
<dbReference type="NCBIfam" id="TIGR00608">
    <property type="entry name" value="radc"/>
    <property type="match status" value="1"/>
</dbReference>
<dbReference type="GO" id="GO:0006508">
    <property type="term" value="P:proteolysis"/>
    <property type="evidence" value="ECO:0007669"/>
    <property type="project" value="UniProtKB-KW"/>
</dbReference>
<dbReference type="InterPro" id="IPR001405">
    <property type="entry name" value="UPF0758"/>
</dbReference>
<comment type="similarity">
    <text evidence="6">Belongs to the UPF0758 family.</text>
</comment>
<evidence type="ECO:0000256" key="3">
    <source>
        <dbReference type="ARBA" id="ARBA00022801"/>
    </source>
</evidence>
<dbReference type="InterPro" id="IPR025657">
    <property type="entry name" value="RadC_JAB"/>
</dbReference>
<evidence type="ECO:0000256" key="5">
    <source>
        <dbReference type="ARBA" id="ARBA00023049"/>
    </source>
</evidence>
<dbReference type="InterPro" id="IPR037518">
    <property type="entry name" value="MPN"/>
</dbReference>
<dbReference type="GO" id="GO:0008237">
    <property type="term" value="F:metallopeptidase activity"/>
    <property type="evidence" value="ECO:0007669"/>
    <property type="project" value="UniProtKB-KW"/>
</dbReference>
<dbReference type="Pfam" id="PF04002">
    <property type="entry name" value="RadC"/>
    <property type="match status" value="1"/>
</dbReference>
<keyword evidence="2" id="KW-0479">Metal-binding</keyword>
<evidence type="ECO:0000313" key="8">
    <source>
        <dbReference type="EMBL" id="KAA6302170.1"/>
    </source>
</evidence>
<evidence type="ECO:0000256" key="6">
    <source>
        <dbReference type="RuleBase" id="RU003797"/>
    </source>
</evidence>